<proteinExistence type="predicted"/>
<protein>
    <submittedName>
        <fullName evidence="1">DUF11 domain-containing protein</fullName>
    </submittedName>
</protein>
<dbReference type="NCBIfam" id="TIGR01451">
    <property type="entry name" value="B_ant_repeat"/>
    <property type="match status" value="1"/>
</dbReference>
<dbReference type="AlphaFoldDB" id="A0A7V9ABU9"/>
<evidence type="ECO:0000313" key="2">
    <source>
        <dbReference type="Proteomes" id="UP000542342"/>
    </source>
</evidence>
<sequence>MGRMQRRVRVGPGVGAGLMPLLLAAVIGGGVVPAAPASDPSHPSGPSAPRPGVPAADLAPLTYVRFLLPEGVRVTVYPGTSAARLYPGSVRLGLRPGYSYRFELSNLPPELFVPPEAPTALYPEVTVYGSLLSRGGIRAEDFPVPLLLSREDLSRALSGGVVVKYVYLEDPARAIPAATTPDAPLELNDANETTARQHAEQQGRLFVVLRLGNRLPTAEELRQAAIANTILLPEMARLPAPMRPPQFPVWHVPPFDPLAGPKPLQEECFLNGGDRGWPLGINPRQQLGGLDVGDVAVEYTLRQQRRVATTNPVRLCAPRFVLRRAEWLPQGVYAVHHAALAEERSFPLAVRQREQPRADFHYQRLQAFSGQLRPSLYLSQTGTSLFAAAQRLEAVAQVQGVKVAAVLVAPEQLTAYPTLAPLTASKQIDPPGPKQPGDVVTITIRFFNSGDQPLSQLAITDHLSPRLEYVPGSSQSSRAANFFLQEQEGGTQQLRWELVGDLLPGQGGVIRFQARVR</sequence>
<comment type="caution">
    <text evidence="1">The sequence shown here is derived from an EMBL/GenBank/DDBJ whole genome shotgun (WGS) entry which is preliminary data.</text>
</comment>
<accession>A0A7V9ABU9</accession>
<reference evidence="1 2" key="1">
    <citation type="submission" date="2020-07" db="EMBL/GenBank/DDBJ databases">
        <title>Thermogemmata thermophila gen. nov., sp. nov., a novel moderate thermophilic planctomycete from a Kamchatka hot spring.</title>
        <authorList>
            <person name="Elcheninov A.G."/>
            <person name="Podosokorskaya O.A."/>
            <person name="Kovaleva O.L."/>
            <person name="Novikov A."/>
            <person name="Bonch-Osmolovskaya E.A."/>
            <person name="Toshchakov S.V."/>
            <person name="Kublanov I.V."/>
        </authorList>
    </citation>
    <scope>NUCLEOTIDE SEQUENCE [LARGE SCALE GENOMIC DNA]</scope>
    <source>
        <strain evidence="1 2">2918</strain>
    </source>
</reference>
<organism evidence="1 2">
    <name type="scientific">Thermogemmata fonticola</name>
    <dbReference type="NCBI Taxonomy" id="2755323"/>
    <lineage>
        <taxon>Bacteria</taxon>
        <taxon>Pseudomonadati</taxon>
        <taxon>Planctomycetota</taxon>
        <taxon>Planctomycetia</taxon>
        <taxon>Gemmatales</taxon>
        <taxon>Gemmataceae</taxon>
        <taxon>Thermogemmata</taxon>
    </lineage>
</organism>
<dbReference type="EMBL" id="JACEFB010000007">
    <property type="protein sequence ID" value="MBA2226611.1"/>
    <property type="molecule type" value="Genomic_DNA"/>
</dbReference>
<dbReference type="RefSeq" id="WP_194538059.1">
    <property type="nucleotide sequence ID" value="NZ_JACEFB010000007.1"/>
</dbReference>
<keyword evidence="2" id="KW-1185">Reference proteome</keyword>
<name>A0A7V9ABU9_9BACT</name>
<dbReference type="InterPro" id="IPR047589">
    <property type="entry name" value="DUF11_rpt"/>
</dbReference>
<gene>
    <name evidence="1" type="ORF">H0921_10610</name>
</gene>
<evidence type="ECO:0000313" key="1">
    <source>
        <dbReference type="EMBL" id="MBA2226611.1"/>
    </source>
</evidence>
<dbReference type="Proteomes" id="UP000542342">
    <property type="component" value="Unassembled WGS sequence"/>
</dbReference>